<keyword evidence="4" id="KW-1185">Reference proteome</keyword>
<feature type="compositionally biased region" description="Acidic residues" evidence="1">
    <location>
        <begin position="64"/>
        <end position="76"/>
    </location>
</feature>
<reference evidence="3" key="2">
    <citation type="submission" date="2020-06" db="EMBL/GenBank/DDBJ databases">
        <authorList>
            <person name="Sheffer M."/>
        </authorList>
    </citation>
    <scope>NUCLEOTIDE SEQUENCE</scope>
</reference>
<protein>
    <submittedName>
        <fullName evidence="3">Uncharacterized protein</fullName>
    </submittedName>
</protein>
<organism evidence="3 4">
    <name type="scientific">Argiope bruennichi</name>
    <name type="common">Wasp spider</name>
    <name type="synonym">Aranea bruennichi</name>
    <dbReference type="NCBI Taxonomy" id="94029"/>
    <lineage>
        <taxon>Eukaryota</taxon>
        <taxon>Metazoa</taxon>
        <taxon>Ecdysozoa</taxon>
        <taxon>Arthropoda</taxon>
        <taxon>Chelicerata</taxon>
        <taxon>Arachnida</taxon>
        <taxon>Araneae</taxon>
        <taxon>Araneomorphae</taxon>
        <taxon>Entelegynae</taxon>
        <taxon>Araneoidea</taxon>
        <taxon>Araneidae</taxon>
        <taxon>Argiope</taxon>
    </lineage>
</organism>
<reference evidence="3" key="1">
    <citation type="journal article" date="2020" name="bioRxiv">
        <title>Chromosome-level reference genome of the European wasp spider Argiope bruennichi: a resource for studies on range expansion and evolutionary adaptation.</title>
        <authorList>
            <person name="Sheffer M.M."/>
            <person name="Hoppe A."/>
            <person name="Krehenwinkel H."/>
            <person name="Uhl G."/>
            <person name="Kuss A.W."/>
            <person name="Jensen L."/>
            <person name="Jensen C."/>
            <person name="Gillespie R.G."/>
            <person name="Hoff K.J."/>
            <person name="Prost S."/>
        </authorList>
    </citation>
    <scope>NUCLEOTIDE SEQUENCE</scope>
</reference>
<proteinExistence type="predicted"/>
<evidence type="ECO:0000256" key="2">
    <source>
        <dbReference type="SAM" id="SignalP"/>
    </source>
</evidence>
<dbReference type="OrthoDB" id="6433107at2759"/>
<feature type="compositionally biased region" description="Acidic residues" evidence="1">
    <location>
        <begin position="42"/>
        <end position="52"/>
    </location>
</feature>
<accession>A0A8T0FV04</accession>
<dbReference type="Proteomes" id="UP000807504">
    <property type="component" value="Unassembled WGS sequence"/>
</dbReference>
<feature type="compositionally biased region" description="Basic and acidic residues" evidence="1">
    <location>
        <begin position="77"/>
        <end position="93"/>
    </location>
</feature>
<gene>
    <name evidence="3" type="ORF">HNY73_002051</name>
</gene>
<name>A0A8T0FV04_ARGBR</name>
<feature type="region of interest" description="Disordered" evidence="1">
    <location>
        <begin position="17"/>
        <end position="184"/>
    </location>
</feature>
<comment type="caution">
    <text evidence="3">The sequence shown here is derived from an EMBL/GenBank/DDBJ whole genome shotgun (WGS) entry which is preliminary data.</text>
</comment>
<evidence type="ECO:0000256" key="1">
    <source>
        <dbReference type="SAM" id="MobiDB-lite"/>
    </source>
</evidence>
<dbReference type="EMBL" id="JABXBU010000002">
    <property type="protein sequence ID" value="KAF8794028.1"/>
    <property type="molecule type" value="Genomic_DNA"/>
</dbReference>
<feature type="signal peptide" evidence="2">
    <location>
        <begin position="1"/>
        <end position="18"/>
    </location>
</feature>
<keyword evidence="2" id="KW-0732">Signal</keyword>
<evidence type="ECO:0000313" key="3">
    <source>
        <dbReference type="EMBL" id="KAF8794028.1"/>
    </source>
</evidence>
<feature type="region of interest" description="Disordered" evidence="1">
    <location>
        <begin position="233"/>
        <end position="279"/>
    </location>
</feature>
<sequence>MKLAWVFCLLLAGKLSNATPADEGTPGESNMGSSGYMMAFPMDDDQVAEETAQEAVKMLAESLVSDDDDDESTDDSDDKKPEETVAEEKKEDQTEQPEPVGILQAELEAEEAEKPALPQRPFFKRPKIEELRKILGFPPNEGAAAKSKPFPTEKPKVFQGLFSKPKPKLEVSSQPSPLGGLQFNLRREDRMRPFGFPMLPLKRDDGFRPFGIPDLVQAASSLLRRAIVDDNMENDISKDDKEEEENVNENTQEDNDDDEEEDESLMIVPIPDSKENNMERPPLFRRFPIPLPFQLPNKPAQQQSRPRLPFPPLTPVAFFLPIAQQIMQNIRHSQPRSQPPMIPIHPPQQNFVPMQTQIPIMPAHHMPQQQQIIPIPTQQHQFIPMPSQQQHQFIPMPQPMFHQQQFIPIIPLPQASYQAPLLTPLLPNMQQRPIMRQMPRRMPMHAPQPQILQQRQQPRRLPIPQPINRVAAPHPMHQQIISRPLHAANTRPMQRMVRPPMPPVNPIFFMMPVPNMPMPMAQQHVPVYHKPQHIPMMPQNHRQMMSAPEEERVIFVRPDQEEQDDDQEVLILVPSDEVEMMQRPPQQFMPQQFMRQVPTPVISPLQKIRLLRDLLLARQANRQAGMVPQNRAPRVVEIVQQQLRIFPAHHHQQQQPQMFHPQFQRADPSELHPVYVPYPGPQ</sequence>
<dbReference type="OMA" id="IMQNIRH"/>
<feature type="compositionally biased region" description="Acidic residues" evidence="1">
    <location>
        <begin position="241"/>
        <end position="264"/>
    </location>
</feature>
<evidence type="ECO:0000313" key="4">
    <source>
        <dbReference type="Proteomes" id="UP000807504"/>
    </source>
</evidence>
<feature type="chain" id="PRO_5035802051" evidence="2">
    <location>
        <begin position="19"/>
        <end position="682"/>
    </location>
</feature>
<dbReference type="AlphaFoldDB" id="A0A8T0FV04"/>